<evidence type="ECO:0000313" key="1">
    <source>
        <dbReference type="EMBL" id="GIY72544.1"/>
    </source>
</evidence>
<dbReference type="Proteomes" id="UP001054945">
    <property type="component" value="Unassembled WGS sequence"/>
</dbReference>
<dbReference type="AlphaFoldDB" id="A0AAV4VSH1"/>
<dbReference type="EMBL" id="BPLR01014960">
    <property type="protein sequence ID" value="GIY72544.1"/>
    <property type="molecule type" value="Genomic_DNA"/>
</dbReference>
<name>A0AAV4VSH1_CAEEX</name>
<comment type="caution">
    <text evidence="1">The sequence shown here is derived from an EMBL/GenBank/DDBJ whole genome shotgun (WGS) entry which is preliminary data.</text>
</comment>
<sequence>MLILPFTNLPYSDIVAELLVNNWPPSIVRLTRLELSVFQDPPKLKEELNLFVPQSCSLVFPSFAFSRPSWVGWPFSG</sequence>
<protein>
    <submittedName>
        <fullName evidence="1">Uncharacterized protein</fullName>
    </submittedName>
</protein>
<proteinExistence type="predicted"/>
<accession>A0AAV4VSH1</accession>
<organism evidence="1 2">
    <name type="scientific">Caerostris extrusa</name>
    <name type="common">Bark spider</name>
    <name type="synonym">Caerostris bankana</name>
    <dbReference type="NCBI Taxonomy" id="172846"/>
    <lineage>
        <taxon>Eukaryota</taxon>
        <taxon>Metazoa</taxon>
        <taxon>Ecdysozoa</taxon>
        <taxon>Arthropoda</taxon>
        <taxon>Chelicerata</taxon>
        <taxon>Arachnida</taxon>
        <taxon>Araneae</taxon>
        <taxon>Araneomorphae</taxon>
        <taxon>Entelegynae</taxon>
        <taxon>Araneoidea</taxon>
        <taxon>Araneidae</taxon>
        <taxon>Caerostris</taxon>
    </lineage>
</organism>
<evidence type="ECO:0000313" key="2">
    <source>
        <dbReference type="Proteomes" id="UP001054945"/>
    </source>
</evidence>
<reference evidence="1 2" key="1">
    <citation type="submission" date="2021-06" db="EMBL/GenBank/DDBJ databases">
        <title>Caerostris extrusa draft genome.</title>
        <authorList>
            <person name="Kono N."/>
            <person name="Arakawa K."/>
        </authorList>
    </citation>
    <scope>NUCLEOTIDE SEQUENCE [LARGE SCALE GENOMIC DNA]</scope>
</reference>
<keyword evidence="2" id="KW-1185">Reference proteome</keyword>
<gene>
    <name evidence="1" type="ORF">CEXT_184031</name>
</gene>